<dbReference type="InterPro" id="IPR051813">
    <property type="entry name" value="HepT_RNase_toxin"/>
</dbReference>
<reference evidence="6 7" key="2">
    <citation type="journal article" date="2010" name="J. Bacteriol.">
        <title>Complete genome sequence of Beijerinckia indica subsp. indica.</title>
        <authorList>
            <person name="Tamas I."/>
            <person name="Dedysh S.N."/>
            <person name="Liesack W."/>
            <person name="Stott M.B."/>
            <person name="Alam M."/>
            <person name="Murrell J.C."/>
            <person name="Dunfield P.F."/>
        </authorList>
    </citation>
    <scope>NUCLEOTIDE SEQUENCE [LARGE SCALE GENOMIC DNA]</scope>
    <source>
        <strain evidence="7">ATCC 9039 / DSM 1715 / NCIMB 8712</strain>
    </source>
</reference>
<evidence type="ECO:0000256" key="5">
    <source>
        <dbReference type="ARBA" id="ARBA00022801"/>
    </source>
</evidence>
<dbReference type="HOGENOM" id="CLU_142825_3_0_5"/>
<proteinExistence type="predicted"/>
<dbReference type="AlphaFoldDB" id="B2IC29"/>
<dbReference type="InterPro" id="IPR008201">
    <property type="entry name" value="HepT-like"/>
</dbReference>
<evidence type="ECO:0000256" key="2">
    <source>
        <dbReference type="ARBA" id="ARBA00022649"/>
    </source>
</evidence>
<dbReference type="KEGG" id="bid:Bind_1653"/>
<keyword evidence="1" id="KW-0597">Phosphoprotein</keyword>
<dbReference type="GO" id="GO:0016787">
    <property type="term" value="F:hydrolase activity"/>
    <property type="evidence" value="ECO:0007669"/>
    <property type="project" value="UniProtKB-KW"/>
</dbReference>
<dbReference type="RefSeq" id="WP_012384641.1">
    <property type="nucleotide sequence ID" value="NC_010581.1"/>
</dbReference>
<dbReference type="GO" id="GO:0110001">
    <property type="term" value="C:toxin-antitoxin complex"/>
    <property type="evidence" value="ECO:0007669"/>
    <property type="project" value="InterPro"/>
</dbReference>
<dbReference type="EMBL" id="CP001016">
    <property type="protein sequence ID" value="ACB95284.1"/>
    <property type="molecule type" value="Genomic_DNA"/>
</dbReference>
<keyword evidence="2" id="KW-1277">Toxin-antitoxin system</keyword>
<dbReference type="Proteomes" id="UP000001695">
    <property type="component" value="Chromosome"/>
</dbReference>
<keyword evidence="3" id="KW-0540">Nuclease</keyword>
<keyword evidence="5" id="KW-0378">Hydrolase</keyword>
<evidence type="ECO:0000256" key="4">
    <source>
        <dbReference type="ARBA" id="ARBA00022741"/>
    </source>
</evidence>
<evidence type="ECO:0000256" key="3">
    <source>
        <dbReference type="ARBA" id="ARBA00022722"/>
    </source>
</evidence>
<gene>
    <name evidence="6" type="ordered locus">Bind_1653</name>
</gene>
<dbReference type="OrthoDB" id="4829434at2"/>
<keyword evidence="7" id="KW-1185">Reference proteome</keyword>
<evidence type="ECO:0000313" key="6">
    <source>
        <dbReference type="EMBL" id="ACB95284.1"/>
    </source>
</evidence>
<dbReference type="PANTHER" id="PTHR34139:SF1">
    <property type="entry name" value="RNASE MJ1380-RELATED"/>
    <property type="match status" value="1"/>
</dbReference>
<evidence type="ECO:0000256" key="1">
    <source>
        <dbReference type="ARBA" id="ARBA00022553"/>
    </source>
</evidence>
<dbReference type="STRING" id="395963.Bind_1653"/>
<keyword evidence="4" id="KW-0547">Nucleotide-binding</keyword>
<dbReference type="PANTHER" id="PTHR34139">
    <property type="entry name" value="UPF0331 PROTEIN MJ0127"/>
    <property type="match status" value="1"/>
</dbReference>
<dbReference type="GO" id="GO:0000166">
    <property type="term" value="F:nucleotide binding"/>
    <property type="evidence" value="ECO:0007669"/>
    <property type="project" value="UniProtKB-KW"/>
</dbReference>
<reference evidence="7" key="1">
    <citation type="submission" date="2008-03" db="EMBL/GenBank/DDBJ databases">
        <title>Complete sequence of chromosome of Beijerinckia indica subsp. indica ATCC 9039.</title>
        <authorList>
            <consortium name="US DOE Joint Genome Institute"/>
            <person name="Copeland A."/>
            <person name="Lucas S."/>
            <person name="Lapidus A."/>
            <person name="Glavina del Rio T."/>
            <person name="Dalin E."/>
            <person name="Tice H."/>
            <person name="Bruce D."/>
            <person name="Goodwin L."/>
            <person name="Pitluck S."/>
            <person name="LaButti K."/>
            <person name="Schmutz J."/>
            <person name="Larimer F."/>
            <person name="Land M."/>
            <person name="Hauser L."/>
            <person name="Kyrpides N."/>
            <person name="Mikhailova N."/>
            <person name="Dunfield P.F."/>
            <person name="Dedysh S.N."/>
            <person name="Liesack W."/>
            <person name="Saw J.H."/>
            <person name="Alam M."/>
            <person name="Chen Y."/>
            <person name="Murrell J.C."/>
            <person name="Richardson P."/>
        </authorList>
    </citation>
    <scope>NUCLEOTIDE SEQUENCE [LARGE SCALE GENOMIC DNA]</scope>
    <source>
        <strain evidence="7">ATCC 9039 / DSM 1715 / NCIMB 8712</strain>
    </source>
</reference>
<dbReference type="eggNOG" id="COG2361">
    <property type="taxonomic scope" value="Bacteria"/>
</dbReference>
<organism evidence="6 7">
    <name type="scientific">Beijerinckia indica subsp. indica (strain ATCC 9039 / DSM 1715 / NCIMB 8712)</name>
    <dbReference type="NCBI Taxonomy" id="395963"/>
    <lineage>
        <taxon>Bacteria</taxon>
        <taxon>Pseudomonadati</taxon>
        <taxon>Pseudomonadota</taxon>
        <taxon>Alphaproteobacteria</taxon>
        <taxon>Hyphomicrobiales</taxon>
        <taxon>Beijerinckiaceae</taxon>
        <taxon>Beijerinckia</taxon>
    </lineage>
</organism>
<accession>B2IC29</accession>
<name>B2IC29_BEII9</name>
<dbReference type="GO" id="GO:0004540">
    <property type="term" value="F:RNA nuclease activity"/>
    <property type="evidence" value="ECO:0007669"/>
    <property type="project" value="InterPro"/>
</dbReference>
<sequence>MSRSPQRLPDYLGHISQAIERIQRYTDQMSEIAFLQSEMAQDAVIRNLEIIGEASRNIASVDPDFVSANPDVPLNFAYEMRNALSHGYFQVDLSVVWKMIERDLPTLKQQIHALLAGISNATDIGI</sequence>
<evidence type="ECO:0000313" key="7">
    <source>
        <dbReference type="Proteomes" id="UP000001695"/>
    </source>
</evidence>
<evidence type="ECO:0008006" key="8">
    <source>
        <dbReference type="Google" id="ProtNLM"/>
    </source>
</evidence>
<dbReference type="Pfam" id="PF01934">
    <property type="entry name" value="HepT-like"/>
    <property type="match status" value="1"/>
</dbReference>
<protein>
    <recommendedName>
        <fullName evidence="8">DUF86 domain-containing protein</fullName>
    </recommendedName>
</protein>